<evidence type="ECO:0000313" key="3">
    <source>
        <dbReference type="Proteomes" id="UP000546126"/>
    </source>
</evidence>
<gene>
    <name evidence="2" type="ORF">HT134_16990</name>
</gene>
<sequence>MSVHIQDSPARAYREAGEAKDVDAVMATLSPRVSFHSPLTGSAPFEGHERVRAVFAAALGALAELRYHTDVGDERTRMVAATARLGSQPIEESALLRLDEDGLIEDITLWIRPLPGLTALMAALGPRLARAGGKPGLALLVAAATRPLAAMTRLGDRTLVPLLNRP</sequence>
<accession>A0A7Y6MBL6</accession>
<evidence type="ECO:0000259" key="1">
    <source>
        <dbReference type="Pfam" id="PF12680"/>
    </source>
</evidence>
<dbReference type="InterPro" id="IPR032710">
    <property type="entry name" value="NTF2-like_dom_sf"/>
</dbReference>
<proteinExistence type="predicted"/>
<evidence type="ECO:0000313" key="2">
    <source>
        <dbReference type="EMBL" id="NUW41822.1"/>
    </source>
</evidence>
<dbReference type="SUPFAM" id="SSF54427">
    <property type="entry name" value="NTF2-like"/>
    <property type="match status" value="1"/>
</dbReference>
<organism evidence="2 3">
    <name type="scientific">Nonomuraea rhodomycinica</name>
    <dbReference type="NCBI Taxonomy" id="1712872"/>
    <lineage>
        <taxon>Bacteria</taxon>
        <taxon>Bacillati</taxon>
        <taxon>Actinomycetota</taxon>
        <taxon>Actinomycetes</taxon>
        <taxon>Streptosporangiales</taxon>
        <taxon>Streptosporangiaceae</taxon>
        <taxon>Nonomuraea</taxon>
    </lineage>
</organism>
<dbReference type="InterPro" id="IPR037401">
    <property type="entry name" value="SnoaL-like"/>
</dbReference>
<dbReference type="Gene3D" id="3.10.450.50">
    <property type="match status" value="1"/>
</dbReference>
<comment type="caution">
    <text evidence="2">The sequence shown here is derived from an EMBL/GenBank/DDBJ whole genome shotgun (WGS) entry which is preliminary data.</text>
</comment>
<reference evidence="2 3" key="1">
    <citation type="submission" date="2020-06" db="EMBL/GenBank/DDBJ databases">
        <authorList>
            <person name="Chanama M."/>
        </authorList>
    </citation>
    <scope>NUCLEOTIDE SEQUENCE [LARGE SCALE GENOMIC DNA]</scope>
    <source>
        <strain evidence="2 3">TBRC6557</strain>
    </source>
</reference>
<protein>
    <submittedName>
        <fullName evidence="2">Nuclear transport factor 2 family protein</fullName>
    </submittedName>
</protein>
<keyword evidence="3" id="KW-1185">Reference proteome</keyword>
<dbReference type="EMBL" id="JABWGO010000003">
    <property type="protein sequence ID" value="NUW41822.1"/>
    <property type="molecule type" value="Genomic_DNA"/>
</dbReference>
<dbReference type="Proteomes" id="UP000546126">
    <property type="component" value="Unassembled WGS sequence"/>
</dbReference>
<dbReference type="AlphaFoldDB" id="A0A7Y6MBL6"/>
<dbReference type="RefSeq" id="WP_175601350.1">
    <property type="nucleotide sequence ID" value="NZ_JABWGO010000003.1"/>
</dbReference>
<feature type="domain" description="SnoaL-like" evidence="1">
    <location>
        <begin position="11"/>
        <end position="102"/>
    </location>
</feature>
<name>A0A7Y6MBL6_9ACTN</name>
<dbReference type="Pfam" id="PF12680">
    <property type="entry name" value="SnoaL_2"/>
    <property type="match status" value="1"/>
</dbReference>